<protein>
    <recommendedName>
        <fullName evidence="3">Steroid 5-alpha reductase C-terminal domain-containing protein</fullName>
    </recommendedName>
</protein>
<dbReference type="PANTHER" id="PTHR32251:SF15">
    <property type="entry name" value="3-OXO-5-ALPHA-STEROID 4-DEHYDROGENASE (DUF1295)"/>
    <property type="match status" value="1"/>
</dbReference>
<proteinExistence type="predicted"/>
<organism evidence="1 2">
    <name type="scientific">Mycena chlorophos</name>
    <name type="common">Agaric fungus</name>
    <name type="synonym">Agaricus chlorophos</name>
    <dbReference type="NCBI Taxonomy" id="658473"/>
    <lineage>
        <taxon>Eukaryota</taxon>
        <taxon>Fungi</taxon>
        <taxon>Dikarya</taxon>
        <taxon>Basidiomycota</taxon>
        <taxon>Agaricomycotina</taxon>
        <taxon>Agaricomycetes</taxon>
        <taxon>Agaricomycetidae</taxon>
        <taxon>Agaricales</taxon>
        <taxon>Marasmiineae</taxon>
        <taxon>Mycenaceae</taxon>
        <taxon>Mycena</taxon>
    </lineage>
</organism>
<dbReference type="EMBL" id="DF849623">
    <property type="protein sequence ID" value="GAT58296.1"/>
    <property type="molecule type" value="Genomic_DNA"/>
</dbReference>
<sequence length="254" mass="27349">MKRSIQLAAQSVPGVAIFAVGRLSDAPLQYLLFSKGWAVKALTSVGIRASNLLVSTGPGLGGIGPIPTLLTGMYAVASLRHAYWVLVTNTYHWEAGGALGVVVYNAVMNLYNTLVATNALTSSSLPLLGNFTDCIGWKQWAGLGIFGAGILLEMAAEEARRAFKKDERNKGKICNAGPWGMVRHPNYLGYLLWRVGITLATGSVPATVIMAAFQAVGFINHGIPDLVAHMKPRYGVQWEQYEKQVPYALIPGVY</sequence>
<dbReference type="Gene3D" id="1.20.120.1630">
    <property type="match status" value="1"/>
</dbReference>
<accession>A0ABQ0M4J2</accession>
<name>A0ABQ0M4J2_MYCCL</name>
<dbReference type="Pfam" id="PF06966">
    <property type="entry name" value="DUF1295"/>
    <property type="match status" value="1"/>
</dbReference>
<keyword evidence="2" id="KW-1185">Reference proteome</keyword>
<dbReference type="Proteomes" id="UP000815677">
    <property type="component" value="Unassembled WGS sequence"/>
</dbReference>
<reference evidence="1" key="1">
    <citation type="submission" date="2014-09" db="EMBL/GenBank/DDBJ databases">
        <title>Genome sequence of the luminous mushroom Mycena chlorophos for searching fungal bioluminescence genes.</title>
        <authorList>
            <person name="Tanaka Y."/>
            <person name="Kasuga D."/>
            <person name="Oba Y."/>
            <person name="Hase S."/>
            <person name="Sato K."/>
            <person name="Oba Y."/>
            <person name="Sakakibara Y."/>
        </authorList>
    </citation>
    <scope>NUCLEOTIDE SEQUENCE</scope>
</reference>
<gene>
    <name evidence="1" type="ORF">MCHLO_14741</name>
</gene>
<dbReference type="InterPro" id="IPR010721">
    <property type="entry name" value="UstE-like"/>
</dbReference>
<evidence type="ECO:0000313" key="2">
    <source>
        <dbReference type="Proteomes" id="UP000815677"/>
    </source>
</evidence>
<evidence type="ECO:0008006" key="3">
    <source>
        <dbReference type="Google" id="ProtNLM"/>
    </source>
</evidence>
<dbReference type="PANTHER" id="PTHR32251">
    <property type="entry name" value="3-OXO-5-ALPHA-STEROID 4-DEHYDROGENASE"/>
    <property type="match status" value="1"/>
</dbReference>
<evidence type="ECO:0000313" key="1">
    <source>
        <dbReference type="EMBL" id="GAT58296.1"/>
    </source>
</evidence>
<dbReference type="PROSITE" id="PS50244">
    <property type="entry name" value="S5A_REDUCTASE"/>
    <property type="match status" value="1"/>
</dbReference>